<dbReference type="PROSITE" id="PS50930">
    <property type="entry name" value="HTH_LYTTR"/>
    <property type="match status" value="1"/>
</dbReference>
<dbReference type="PANTHER" id="PTHR37299">
    <property type="entry name" value="TRANSCRIPTIONAL REGULATOR-RELATED"/>
    <property type="match status" value="1"/>
</dbReference>
<evidence type="ECO:0000313" key="7">
    <source>
        <dbReference type="Proteomes" id="UP000440713"/>
    </source>
</evidence>
<keyword evidence="7" id="KW-1185">Reference proteome</keyword>
<evidence type="ECO:0000256" key="3">
    <source>
        <dbReference type="ARBA" id="ARBA00023125"/>
    </source>
</evidence>
<keyword evidence="4" id="KW-0804">Transcription</keyword>
<name>A0A6N7X0B3_9FIRM</name>
<keyword evidence="2" id="KW-0805">Transcription regulation</keyword>
<evidence type="ECO:0000256" key="2">
    <source>
        <dbReference type="ARBA" id="ARBA00023015"/>
    </source>
</evidence>
<dbReference type="InterPro" id="IPR007492">
    <property type="entry name" value="LytTR_DNA-bd_dom"/>
</dbReference>
<dbReference type="Pfam" id="PF04397">
    <property type="entry name" value="LytTR"/>
    <property type="match status" value="1"/>
</dbReference>
<comment type="caution">
    <text evidence="6">The sequence shown here is derived from an EMBL/GenBank/DDBJ whole genome shotgun (WGS) entry which is preliminary data.</text>
</comment>
<dbReference type="GO" id="GO:0000156">
    <property type="term" value="F:phosphorelay response regulator activity"/>
    <property type="evidence" value="ECO:0007669"/>
    <property type="project" value="InterPro"/>
</dbReference>
<dbReference type="PANTHER" id="PTHR37299:SF2">
    <property type="entry name" value="HTH LYTTR-TYPE DOMAIN-CONTAINING PROTEIN"/>
    <property type="match status" value="1"/>
</dbReference>
<accession>A0A6N7X0B3</accession>
<evidence type="ECO:0000313" key="6">
    <source>
        <dbReference type="EMBL" id="MST62410.1"/>
    </source>
</evidence>
<dbReference type="AlphaFoldDB" id="A0A6N7X0B3"/>
<feature type="domain" description="HTH LytTR-type" evidence="5">
    <location>
        <begin position="42"/>
        <end position="146"/>
    </location>
</feature>
<protein>
    <submittedName>
        <fullName evidence="6">LytTR family transcriptional regulator</fullName>
    </submittedName>
</protein>
<evidence type="ECO:0000259" key="5">
    <source>
        <dbReference type="PROSITE" id="PS50930"/>
    </source>
</evidence>
<sequence>MEIEVKIDNKCSDTKVVIITNKITDEVDYIINTISNHSHRRIVGVENEKITILEPTEIVRIYSSSGKVFACCTSKEYTLKLRLYELEKILDQNNFVRISNSEIVNLKKVDKFDIRFNGTICIIFLDGTITYASRRYVKKIKTILGI</sequence>
<dbReference type="SMART" id="SM00850">
    <property type="entry name" value="LytTR"/>
    <property type="match status" value="1"/>
</dbReference>
<dbReference type="GO" id="GO:0003677">
    <property type="term" value="F:DNA binding"/>
    <property type="evidence" value="ECO:0007669"/>
    <property type="project" value="UniProtKB-KW"/>
</dbReference>
<dbReference type="EMBL" id="VUNE01000002">
    <property type="protein sequence ID" value="MST62410.1"/>
    <property type="molecule type" value="Genomic_DNA"/>
</dbReference>
<keyword evidence="1" id="KW-0963">Cytoplasm</keyword>
<evidence type="ECO:0000256" key="1">
    <source>
        <dbReference type="ARBA" id="ARBA00022490"/>
    </source>
</evidence>
<proteinExistence type="predicted"/>
<reference evidence="6 7" key="1">
    <citation type="submission" date="2019-08" db="EMBL/GenBank/DDBJ databases">
        <title>In-depth cultivation of the pig gut microbiome towards novel bacterial diversity and tailored functional studies.</title>
        <authorList>
            <person name="Wylensek D."/>
            <person name="Hitch T.C.A."/>
            <person name="Clavel T."/>
        </authorList>
    </citation>
    <scope>NUCLEOTIDE SEQUENCE [LARGE SCALE GENOMIC DNA]</scope>
    <source>
        <strain evidence="6 7">WCA-SAB-591-4A-A</strain>
    </source>
</reference>
<gene>
    <name evidence="6" type="ORF">FYJ71_05390</name>
</gene>
<evidence type="ECO:0000256" key="4">
    <source>
        <dbReference type="ARBA" id="ARBA00023163"/>
    </source>
</evidence>
<keyword evidence="3" id="KW-0238">DNA-binding</keyword>
<dbReference type="Proteomes" id="UP000440713">
    <property type="component" value="Unassembled WGS sequence"/>
</dbReference>
<dbReference type="RefSeq" id="WP_328597745.1">
    <property type="nucleotide sequence ID" value="NZ_VUNE01000002.1"/>
</dbReference>
<dbReference type="Gene3D" id="2.40.50.1020">
    <property type="entry name" value="LytTr DNA-binding domain"/>
    <property type="match status" value="1"/>
</dbReference>
<organism evidence="6 7">
    <name type="scientific">Peptostreptococcus porci</name>
    <dbReference type="NCBI Taxonomy" id="2652282"/>
    <lineage>
        <taxon>Bacteria</taxon>
        <taxon>Bacillati</taxon>
        <taxon>Bacillota</taxon>
        <taxon>Clostridia</taxon>
        <taxon>Peptostreptococcales</taxon>
        <taxon>Peptostreptococcaceae</taxon>
        <taxon>Peptostreptococcus</taxon>
    </lineage>
</organism>
<dbReference type="InterPro" id="IPR046947">
    <property type="entry name" value="LytR-like"/>
</dbReference>